<dbReference type="AlphaFoldDB" id="A0A8C3FAU4"/>
<keyword evidence="3 6" id="KW-1133">Transmembrane helix</keyword>
<proteinExistence type="predicted"/>
<feature type="transmembrane region" description="Helical" evidence="6">
    <location>
        <begin position="93"/>
        <end position="117"/>
    </location>
</feature>
<dbReference type="GeneTree" id="ENSGT00950000185550"/>
<dbReference type="Proteomes" id="UP000694380">
    <property type="component" value="Unplaced"/>
</dbReference>
<dbReference type="GO" id="GO:0005886">
    <property type="term" value="C:plasma membrane"/>
    <property type="evidence" value="ECO:0007669"/>
    <property type="project" value="TreeGrafter"/>
</dbReference>
<dbReference type="InterPro" id="IPR032536">
    <property type="entry name" value="TMEM100"/>
</dbReference>
<keyword evidence="2 6" id="KW-0812">Transmembrane</keyword>
<feature type="transmembrane region" description="Helical" evidence="6">
    <location>
        <begin position="66"/>
        <end position="87"/>
    </location>
</feature>
<name>A0A8C3FAU4_CHRPI</name>
<feature type="region of interest" description="Disordered" evidence="5">
    <location>
        <begin position="1"/>
        <end position="28"/>
    </location>
</feature>
<evidence type="ECO:0000256" key="2">
    <source>
        <dbReference type="ARBA" id="ARBA00022692"/>
    </source>
</evidence>
<dbReference type="Ensembl" id="ENSCPBT00000007142.1">
    <property type="protein sequence ID" value="ENSCPBP00000005886.1"/>
    <property type="gene ID" value="ENSCPBG00000004705.1"/>
</dbReference>
<comment type="subcellular location">
    <subcellularLocation>
        <location evidence="1">Membrane</location>
        <topology evidence="1">Multi-pass membrane protein</topology>
    </subcellularLocation>
</comment>
<accession>A0A8C3FAU4</accession>
<keyword evidence="8" id="KW-1185">Reference proteome</keyword>
<dbReference type="GO" id="GO:0071773">
    <property type="term" value="P:cellular response to BMP stimulus"/>
    <property type="evidence" value="ECO:0007669"/>
    <property type="project" value="TreeGrafter"/>
</dbReference>
<dbReference type="PANTHER" id="PTHR16100:SF5">
    <property type="entry name" value="TRANSMEMBRANE PROTEIN 100"/>
    <property type="match status" value="1"/>
</dbReference>
<evidence type="ECO:0000313" key="7">
    <source>
        <dbReference type="Ensembl" id="ENSCPBP00000005886.1"/>
    </source>
</evidence>
<protein>
    <recommendedName>
        <fullName evidence="9">Transmembrane protein 100</fullName>
    </recommendedName>
</protein>
<keyword evidence="4 6" id="KW-0472">Membrane</keyword>
<evidence type="ECO:0000256" key="5">
    <source>
        <dbReference type="SAM" id="MobiDB-lite"/>
    </source>
</evidence>
<evidence type="ECO:0000313" key="8">
    <source>
        <dbReference type="Proteomes" id="UP000694380"/>
    </source>
</evidence>
<evidence type="ECO:0000256" key="3">
    <source>
        <dbReference type="ARBA" id="ARBA00022989"/>
    </source>
</evidence>
<sequence length="146" mass="15106">PTPLPEPGENPGACPHPPPPAMSAPPVPSDHVTVNMATEEVQIQLCPDPRLVSTTTGGVEGACHHCLLPFSVVALLIGVAVTAVAYAQDTHGSVLSVLGLALLGAGALGLAGSYLAYRCRGRKIRGWRRGSFTLLVGDQLQKKVVV</sequence>
<evidence type="ECO:0000256" key="6">
    <source>
        <dbReference type="SAM" id="Phobius"/>
    </source>
</evidence>
<reference evidence="7" key="2">
    <citation type="submission" date="2025-09" db="UniProtKB">
        <authorList>
            <consortium name="Ensembl"/>
        </authorList>
    </citation>
    <scope>IDENTIFICATION</scope>
</reference>
<evidence type="ECO:0000256" key="4">
    <source>
        <dbReference type="ARBA" id="ARBA00023136"/>
    </source>
</evidence>
<evidence type="ECO:0000256" key="1">
    <source>
        <dbReference type="ARBA" id="ARBA00004141"/>
    </source>
</evidence>
<dbReference type="OMA" id="IVNMNTE"/>
<evidence type="ECO:0008006" key="9">
    <source>
        <dbReference type="Google" id="ProtNLM"/>
    </source>
</evidence>
<reference evidence="7" key="1">
    <citation type="submission" date="2025-08" db="UniProtKB">
        <authorList>
            <consortium name="Ensembl"/>
        </authorList>
    </citation>
    <scope>IDENTIFICATION</scope>
</reference>
<organism evidence="7 8">
    <name type="scientific">Chrysemys picta bellii</name>
    <name type="common">Western painted turtle</name>
    <name type="synonym">Emys bellii</name>
    <dbReference type="NCBI Taxonomy" id="8478"/>
    <lineage>
        <taxon>Eukaryota</taxon>
        <taxon>Metazoa</taxon>
        <taxon>Chordata</taxon>
        <taxon>Craniata</taxon>
        <taxon>Vertebrata</taxon>
        <taxon>Euteleostomi</taxon>
        <taxon>Archelosauria</taxon>
        <taxon>Testudinata</taxon>
        <taxon>Testudines</taxon>
        <taxon>Cryptodira</taxon>
        <taxon>Durocryptodira</taxon>
        <taxon>Testudinoidea</taxon>
        <taxon>Emydidae</taxon>
        <taxon>Chrysemys</taxon>
    </lineage>
</organism>
<dbReference type="PANTHER" id="PTHR16100">
    <property type="entry name" value="PHOSPHOINOSITIDE-INTERACTING PROTEIN FAMILY MEMBER"/>
    <property type="match status" value="1"/>
</dbReference>
<dbReference type="Pfam" id="PF16311">
    <property type="entry name" value="TMEM100"/>
    <property type="match status" value="1"/>
</dbReference>